<dbReference type="SFLD" id="SFLDG01067">
    <property type="entry name" value="SPASM/twitch_domain_containing"/>
    <property type="match status" value="1"/>
</dbReference>
<keyword evidence="6" id="KW-0812">Transmembrane</keyword>
<dbReference type="Gene3D" id="3.20.20.70">
    <property type="entry name" value="Aldolase class I"/>
    <property type="match status" value="1"/>
</dbReference>
<dbReference type="AlphaFoldDB" id="A0A6G7GT62"/>
<feature type="domain" description="Radical SAM core" evidence="7">
    <location>
        <begin position="54"/>
        <end position="266"/>
    </location>
</feature>
<evidence type="ECO:0000256" key="1">
    <source>
        <dbReference type="ARBA" id="ARBA00001966"/>
    </source>
</evidence>
<comment type="cofactor">
    <cofactor evidence="1">
        <name>[4Fe-4S] cluster</name>
        <dbReference type="ChEBI" id="CHEBI:49883"/>
    </cofactor>
</comment>
<evidence type="ECO:0000256" key="4">
    <source>
        <dbReference type="ARBA" id="ARBA00023004"/>
    </source>
</evidence>
<dbReference type="PANTHER" id="PTHR43524">
    <property type="entry name" value="RADICAL SAM SUPERFAMILY PROTEIN"/>
    <property type="match status" value="1"/>
</dbReference>
<dbReference type="PANTHER" id="PTHR43524:SF1">
    <property type="entry name" value="RADICAL SAM SUPERFAMILY PROTEIN"/>
    <property type="match status" value="1"/>
</dbReference>
<dbReference type="InterPro" id="IPR007197">
    <property type="entry name" value="rSAM"/>
</dbReference>
<keyword evidence="2" id="KW-0949">S-adenosyl-L-methionine</keyword>
<evidence type="ECO:0000313" key="8">
    <source>
        <dbReference type="EMBL" id="QII12552.1"/>
    </source>
</evidence>
<dbReference type="InterPro" id="IPR058240">
    <property type="entry name" value="rSAM_sf"/>
</dbReference>
<evidence type="ECO:0000256" key="5">
    <source>
        <dbReference type="ARBA" id="ARBA00023014"/>
    </source>
</evidence>
<evidence type="ECO:0000256" key="2">
    <source>
        <dbReference type="ARBA" id="ARBA00022691"/>
    </source>
</evidence>
<dbReference type="GO" id="GO:0051536">
    <property type="term" value="F:iron-sulfur cluster binding"/>
    <property type="evidence" value="ECO:0007669"/>
    <property type="project" value="UniProtKB-KW"/>
</dbReference>
<dbReference type="GO" id="GO:0003824">
    <property type="term" value="F:catalytic activity"/>
    <property type="evidence" value="ECO:0007669"/>
    <property type="project" value="InterPro"/>
</dbReference>
<dbReference type="PROSITE" id="PS51918">
    <property type="entry name" value="RADICAL_SAM"/>
    <property type="match status" value="1"/>
</dbReference>
<dbReference type="EMBL" id="CP049055">
    <property type="protein sequence ID" value="QII12552.1"/>
    <property type="molecule type" value="Genomic_DNA"/>
</dbReference>
<keyword evidence="5" id="KW-0411">Iron-sulfur</keyword>
<keyword evidence="6" id="KW-1133">Transmembrane helix</keyword>
<dbReference type="CDD" id="cd01335">
    <property type="entry name" value="Radical_SAM"/>
    <property type="match status" value="1"/>
</dbReference>
<evidence type="ECO:0000259" key="7">
    <source>
        <dbReference type="PROSITE" id="PS51918"/>
    </source>
</evidence>
<evidence type="ECO:0000313" key="9">
    <source>
        <dbReference type="Proteomes" id="UP000501926"/>
    </source>
</evidence>
<feature type="transmembrane region" description="Helical" evidence="6">
    <location>
        <begin position="20"/>
        <end position="39"/>
    </location>
</feature>
<dbReference type="SUPFAM" id="SSF102114">
    <property type="entry name" value="Radical SAM enzymes"/>
    <property type="match status" value="1"/>
</dbReference>
<evidence type="ECO:0000256" key="3">
    <source>
        <dbReference type="ARBA" id="ARBA00022723"/>
    </source>
</evidence>
<dbReference type="RefSeq" id="WP_164995123.1">
    <property type="nucleotide sequence ID" value="NZ_CP049055.1"/>
</dbReference>
<accession>A0A6G7GT62</accession>
<dbReference type="Proteomes" id="UP000501926">
    <property type="component" value="Chromosome"/>
</dbReference>
<protein>
    <recommendedName>
        <fullName evidence="7">Radical SAM core domain-containing protein</fullName>
    </recommendedName>
</protein>
<dbReference type="Pfam" id="PF04055">
    <property type="entry name" value="Radical_SAM"/>
    <property type="match status" value="1"/>
</dbReference>
<sequence length="351" mass="40366">MPLSSSNNSNEYILRIFRKAFLPWVFTSPRYLGVLWNFYKKIKKKYKLRNNNGNPIPHTIFISLLSDCNLACDHCYARIYKEKKILPGEMLENILLQAESLGSFIFMLTGGEPMLYPNLMEILSGHKNSFFILITNGTMISETVAKKLSGLSHIIPVISLEGDLRETDKRRGAGVYHNVMNAFANLKNNKIFYGFSITVTSENVELIQLEEAFLEKYPFGARLGLFIEYMPTGRSHDYGLSLSTQQRTLFRQWFLNLKERTNTYLLHLPNDGRLMDCSSKAGSEFIHINPEGYTASCILLPSDKYNVSESPLEVCIQRLYKDNGEGKHLCETSESHPCMNYRKRLKMQYKT</sequence>
<keyword evidence="3" id="KW-0479">Metal-binding</keyword>
<proteinExistence type="predicted"/>
<dbReference type="GO" id="GO:0046872">
    <property type="term" value="F:metal ion binding"/>
    <property type="evidence" value="ECO:0007669"/>
    <property type="project" value="UniProtKB-KW"/>
</dbReference>
<gene>
    <name evidence="8" type="ORF">KsCSTR_31730</name>
</gene>
<keyword evidence="4" id="KW-0408">Iron</keyword>
<keyword evidence="6" id="KW-0472">Membrane</keyword>
<dbReference type="InterPro" id="IPR013785">
    <property type="entry name" value="Aldolase_TIM"/>
</dbReference>
<name>A0A6G7GT62_KUEST</name>
<evidence type="ECO:0000256" key="6">
    <source>
        <dbReference type="SAM" id="Phobius"/>
    </source>
</evidence>
<dbReference type="SFLD" id="SFLDS00029">
    <property type="entry name" value="Radical_SAM"/>
    <property type="match status" value="1"/>
</dbReference>
<reference evidence="8 9" key="1">
    <citation type="submission" date="2020-02" db="EMBL/GenBank/DDBJ databases">
        <title>Newly sequenced genome of strain CSTR1 showed variability in Candidatus Kuenenia stuttgartiensis genomes.</title>
        <authorList>
            <person name="Ding C."/>
            <person name="Adrian L."/>
        </authorList>
    </citation>
    <scope>NUCLEOTIDE SEQUENCE [LARGE SCALE GENOMIC DNA]</scope>
    <source>
        <strain evidence="8 9">CSTR1</strain>
    </source>
</reference>
<organism evidence="8 9">
    <name type="scientific">Kuenenia stuttgartiensis</name>
    <dbReference type="NCBI Taxonomy" id="174633"/>
    <lineage>
        <taxon>Bacteria</taxon>
        <taxon>Pseudomonadati</taxon>
        <taxon>Planctomycetota</taxon>
        <taxon>Candidatus Brocadiia</taxon>
        <taxon>Candidatus Brocadiales</taxon>
        <taxon>Candidatus Brocadiaceae</taxon>
        <taxon>Candidatus Kuenenia</taxon>
    </lineage>
</organism>